<dbReference type="InterPro" id="IPR001460">
    <property type="entry name" value="PCN-bd_Tpept"/>
</dbReference>
<dbReference type="GO" id="GO:0005886">
    <property type="term" value="C:plasma membrane"/>
    <property type="evidence" value="ECO:0007669"/>
    <property type="project" value="TreeGrafter"/>
</dbReference>
<dbReference type="RefSeq" id="WP_111457881.1">
    <property type="nucleotide sequence ID" value="NZ_QFYP01000001.1"/>
</dbReference>
<keyword evidence="3 4" id="KW-0472">Membrane</keyword>
<dbReference type="PANTHER" id="PTHR30627">
    <property type="entry name" value="PEPTIDOGLYCAN D,D-TRANSPEPTIDASE"/>
    <property type="match status" value="1"/>
</dbReference>
<organism evidence="7 8">
    <name type="scientific">Phenylobacterium hankyongense</name>
    <dbReference type="NCBI Taxonomy" id="1813876"/>
    <lineage>
        <taxon>Bacteria</taxon>
        <taxon>Pseudomonadati</taxon>
        <taxon>Pseudomonadota</taxon>
        <taxon>Alphaproteobacteria</taxon>
        <taxon>Caulobacterales</taxon>
        <taxon>Caulobacteraceae</taxon>
        <taxon>Phenylobacterium</taxon>
    </lineage>
</organism>
<dbReference type="SUPFAM" id="SSF56519">
    <property type="entry name" value="Penicillin binding protein dimerisation domain"/>
    <property type="match status" value="1"/>
</dbReference>
<evidence type="ECO:0000259" key="6">
    <source>
        <dbReference type="Pfam" id="PF03717"/>
    </source>
</evidence>
<keyword evidence="4" id="KW-1133">Transmembrane helix</keyword>
<dbReference type="Gene3D" id="3.40.710.10">
    <property type="entry name" value="DD-peptidase/beta-lactamase superfamily"/>
    <property type="match status" value="1"/>
</dbReference>
<dbReference type="AlphaFoldDB" id="A0A328B6C8"/>
<dbReference type="InterPro" id="IPR036138">
    <property type="entry name" value="PBP_dimer_sf"/>
</dbReference>
<dbReference type="Pfam" id="PF00905">
    <property type="entry name" value="Transpeptidase"/>
    <property type="match status" value="1"/>
</dbReference>
<dbReference type="GO" id="GO:0071555">
    <property type="term" value="P:cell wall organization"/>
    <property type="evidence" value="ECO:0007669"/>
    <property type="project" value="TreeGrafter"/>
</dbReference>
<dbReference type="Proteomes" id="UP000249842">
    <property type="component" value="Unassembled WGS sequence"/>
</dbReference>
<proteinExistence type="predicted"/>
<evidence type="ECO:0000256" key="2">
    <source>
        <dbReference type="ARBA" id="ARBA00022645"/>
    </source>
</evidence>
<dbReference type="Gene3D" id="3.90.1310.10">
    <property type="entry name" value="Penicillin-binding protein 2a (Domain 2)"/>
    <property type="match status" value="1"/>
</dbReference>
<sequence>MSLSLDTFGASPVSRWLAGRVWRLEHAFERARASGRAEDDTRIRIFFVLALFAAGFITLAVGATHAALFSDAGKGDGYATPAGAARADIVDRNGQMLAADLLHYGLYIDPREIWDAGETRRALAAALPDVTPDRLERALRSGRRTFLVGGLTPEARGRVNDLGLPGVSFEPEQRRVYPLGYTAAHLIGFADSGGEGLAGAEAALNTDIRSGAAGHGAVPLSIDLRVQAALEDELYKAVAQFNPRGAVGVVVNVHTGEILGMANYPTFDPNQPGKASLDARLNRAAGALYEMGSTFKGFTVAAGLDAGVATPTSTFDARQPFQLGYRTIHDYHATHKILTLVEVFQHSSNIGTARLAESIGVERLSHYFKAFGLTEPAKVELVESARPLTPKVWDEDAVASTSFGHGMNVSPLTLARAYTGLLNGGKLLPLTIRKLPPGATVDGPRIVSERTTETLLQIMRANVTGGSGKTANVPGLNVGGKTGTGDKYDPVARGYSHTKQVSSFAAVFPTDGPVSAPRYFVLILMDEPHPDKTGADPTGGIVAAPAAGHVIERIAPFLNVRRRVDTMPFAEIPADPAADTGEEH</sequence>
<keyword evidence="4" id="KW-0812">Transmembrane</keyword>
<reference evidence="8" key="1">
    <citation type="submission" date="2018-05" db="EMBL/GenBank/DDBJ databases">
        <authorList>
            <person name="Li X."/>
        </authorList>
    </citation>
    <scope>NUCLEOTIDE SEQUENCE [LARGE SCALE GENOMIC DNA]</scope>
    <source>
        <strain evidence="8">HKS-05</strain>
    </source>
</reference>
<comment type="caution">
    <text evidence="7">The sequence shown here is derived from an EMBL/GenBank/DDBJ whole genome shotgun (WGS) entry which is preliminary data.</text>
</comment>
<dbReference type="EMBL" id="QFYP01000001">
    <property type="protein sequence ID" value="RAK60588.1"/>
    <property type="molecule type" value="Genomic_DNA"/>
</dbReference>
<dbReference type="SUPFAM" id="SSF56601">
    <property type="entry name" value="beta-lactamase/transpeptidase-like"/>
    <property type="match status" value="1"/>
</dbReference>
<evidence type="ECO:0000256" key="4">
    <source>
        <dbReference type="SAM" id="Phobius"/>
    </source>
</evidence>
<protein>
    <submittedName>
        <fullName evidence="7">Penicillin-binding protein 2</fullName>
    </submittedName>
</protein>
<dbReference type="GO" id="GO:0008658">
    <property type="term" value="F:penicillin binding"/>
    <property type="evidence" value="ECO:0007669"/>
    <property type="project" value="InterPro"/>
</dbReference>
<evidence type="ECO:0000256" key="3">
    <source>
        <dbReference type="ARBA" id="ARBA00023136"/>
    </source>
</evidence>
<feature type="transmembrane region" description="Helical" evidence="4">
    <location>
        <begin position="45"/>
        <end position="68"/>
    </location>
</feature>
<keyword evidence="2" id="KW-0121">Carboxypeptidase</keyword>
<dbReference type="GO" id="GO:0004180">
    <property type="term" value="F:carboxypeptidase activity"/>
    <property type="evidence" value="ECO:0007669"/>
    <property type="project" value="UniProtKB-KW"/>
</dbReference>
<comment type="subcellular location">
    <subcellularLocation>
        <location evidence="1">Membrane</location>
    </subcellularLocation>
</comment>
<evidence type="ECO:0000259" key="5">
    <source>
        <dbReference type="Pfam" id="PF00905"/>
    </source>
</evidence>
<feature type="domain" description="Penicillin-binding protein transpeptidase" evidence="5">
    <location>
        <begin position="248"/>
        <end position="547"/>
    </location>
</feature>
<dbReference type="PANTHER" id="PTHR30627:SF1">
    <property type="entry name" value="PEPTIDOGLYCAN D,D-TRANSPEPTIDASE FTSI"/>
    <property type="match status" value="1"/>
</dbReference>
<evidence type="ECO:0000313" key="8">
    <source>
        <dbReference type="Proteomes" id="UP000249842"/>
    </source>
</evidence>
<feature type="domain" description="Penicillin-binding protein dimerisation" evidence="6">
    <location>
        <begin position="83"/>
        <end position="189"/>
    </location>
</feature>
<accession>A0A328B6C8</accession>
<dbReference type="Pfam" id="PF03717">
    <property type="entry name" value="PBP_dimer"/>
    <property type="match status" value="1"/>
</dbReference>
<dbReference type="InterPro" id="IPR012338">
    <property type="entry name" value="Beta-lactam/transpept-like"/>
</dbReference>
<evidence type="ECO:0000313" key="7">
    <source>
        <dbReference type="EMBL" id="RAK60588.1"/>
    </source>
</evidence>
<dbReference type="OrthoDB" id="9789078at2"/>
<keyword evidence="8" id="KW-1185">Reference proteome</keyword>
<dbReference type="InterPro" id="IPR050515">
    <property type="entry name" value="Beta-lactam/transpept"/>
</dbReference>
<name>A0A328B6C8_9CAUL</name>
<keyword evidence="2" id="KW-0378">Hydrolase</keyword>
<dbReference type="InterPro" id="IPR005311">
    <property type="entry name" value="PBP_dimer"/>
</dbReference>
<gene>
    <name evidence="7" type="ORF">DJ021_12625</name>
</gene>
<evidence type="ECO:0000256" key="1">
    <source>
        <dbReference type="ARBA" id="ARBA00004370"/>
    </source>
</evidence>
<keyword evidence="2" id="KW-0645">Protease</keyword>
<dbReference type="Gene3D" id="3.30.450.330">
    <property type="match status" value="1"/>
</dbReference>